<keyword evidence="2" id="KW-1185">Reference proteome</keyword>
<dbReference type="AlphaFoldDB" id="A0AAW1LYI6"/>
<evidence type="ECO:0000313" key="1">
    <source>
        <dbReference type="EMBL" id="KAK9738904.1"/>
    </source>
</evidence>
<reference evidence="1 2" key="1">
    <citation type="journal article" date="2024" name="BMC Genomics">
        <title>De novo assembly and annotation of Popillia japonica's genome with initial clues to its potential as an invasive pest.</title>
        <authorList>
            <person name="Cucini C."/>
            <person name="Boschi S."/>
            <person name="Funari R."/>
            <person name="Cardaioli E."/>
            <person name="Iannotti N."/>
            <person name="Marturano G."/>
            <person name="Paoli F."/>
            <person name="Bruttini M."/>
            <person name="Carapelli A."/>
            <person name="Frati F."/>
            <person name="Nardi F."/>
        </authorList>
    </citation>
    <scope>NUCLEOTIDE SEQUENCE [LARGE SCALE GENOMIC DNA]</scope>
    <source>
        <strain evidence="1">DMR45628</strain>
    </source>
</reference>
<dbReference type="InterPro" id="IPR036397">
    <property type="entry name" value="RNaseH_sf"/>
</dbReference>
<proteinExistence type="predicted"/>
<dbReference type="GO" id="GO:0003676">
    <property type="term" value="F:nucleic acid binding"/>
    <property type="evidence" value="ECO:0007669"/>
    <property type="project" value="InterPro"/>
</dbReference>
<dbReference type="Gene3D" id="3.30.420.10">
    <property type="entry name" value="Ribonuclease H-like superfamily/Ribonuclease H"/>
    <property type="match status" value="1"/>
</dbReference>
<name>A0AAW1LYI6_POPJA</name>
<accession>A0AAW1LYI6</accession>
<protein>
    <submittedName>
        <fullName evidence="1">Uncharacterized protein</fullName>
    </submittedName>
</protein>
<comment type="caution">
    <text evidence="1">The sequence shown here is derived from an EMBL/GenBank/DDBJ whole genome shotgun (WGS) entry which is preliminary data.</text>
</comment>
<sequence length="133" mass="15226">MRYDDALFAGAERFAVVKDYGGTDLCQISFHKPPELRNFGLSYSCSRFINGSSDLNPLDFSTWGHLQILVYPTPVRDTEDLTNRIIDTCRILVYPTPVRDTEDLTNRIIDTCRVIRENPGIFEREYVAQCADV</sequence>
<gene>
    <name evidence="1" type="ORF">QE152_g9497</name>
</gene>
<dbReference type="Proteomes" id="UP001458880">
    <property type="component" value="Unassembled WGS sequence"/>
</dbReference>
<dbReference type="EMBL" id="JASPKY010000081">
    <property type="protein sequence ID" value="KAK9738904.1"/>
    <property type="molecule type" value="Genomic_DNA"/>
</dbReference>
<evidence type="ECO:0000313" key="2">
    <source>
        <dbReference type="Proteomes" id="UP001458880"/>
    </source>
</evidence>
<organism evidence="1 2">
    <name type="scientific">Popillia japonica</name>
    <name type="common">Japanese beetle</name>
    <dbReference type="NCBI Taxonomy" id="7064"/>
    <lineage>
        <taxon>Eukaryota</taxon>
        <taxon>Metazoa</taxon>
        <taxon>Ecdysozoa</taxon>
        <taxon>Arthropoda</taxon>
        <taxon>Hexapoda</taxon>
        <taxon>Insecta</taxon>
        <taxon>Pterygota</taxon>
        <taxon>Neoptera</taxon>
        <taxon>Endopterygota</taxon>
        <taxon>Coleoptera</taxon>
        <taxon>Polyphaga</taxon>
        <taxon>Scarabaeiformia</taxon>
        <taxon>Scarabaeidae</taxon>
        <taxon>Rutelinae</taxon>
        <taxon>Popillia</taxon>
    </lineage>
</organism>